<dbReference type="Gene3D" id="3.90.550.10">
    <property type="entry name" value="Spore Coat Polysaccharide Biosynthesis Protein SpsA, Chain A"/>
    <property type="match status" value="1"/>
</dbReference>
<dbReference type="InterPro" id="IPR001296">
    <property type="entry name" value="Glyco_trans_1"/>
</dbReference>
<dbReference type="Pfam" id="PF13649">
    <property type="entry name" value="Methyltransf_25"/>
    <property type="match status" value="1"/>
</dbReference>
<dbReference type="InterPro" id="IPR050834">
    <property type="entry name" value="Glycosyltransf_2"/>
</dbReference>
<feature type="domain" description="Glycosyl transferase family 1" evidence="1">
    <location>
        <begin position="400"/>
        <end position="519"/>
    </location>
</feature>
<dbReference type="AlphaFoldDB" id="A0A7C3SJP5"/>
<name>A0A7C3SJP5_9BACT</name>
<dbReference type="GO" id="GO:0016757">
    <property type="term" value="F:glycosyltransferase activity"/>
    <property type="evidence" value="ECO:0007669"/>
    <property type="project" value="InterPro"/>
</dbReference>
<sequence length="895" mass="101843">MMSFLFHPPLSCNSDTPQLLTVKEYYNEFYHYLQKDLDKPNPRHLRVHEGLKPWLQPGMSVLDLGCGLGITTHFIHQAGCRALGVDLADRLVGEARRRFGGDFLCADLCRLYLKTRFDLVTLVDCLEHLPPARRPLAWKVISDHLKPDGILYLNFPAPAFQEWSLRHRPQARQLVDEVVPLDEVVAALTAHRFTLLTLNTYGIDVPEQYVEVVARYDFSPQLQHRLWVKLEPAGEEKKEGGARCSPAAFSRCSSDRSRRVGFFAGDAGNFHFAQDLAAGLRARGFEVQFFPEADQNPEKLVDALKWCQIAWFEWANGPVVAATQLPKTCRLICRLHRYEAYSDSPRHIDWDKVDDLIFVSSGVLAAFKQRLEPEIEARTKVHVIPNLVDPRRFPFLGQRPKGFDLAWIGRLHSDKNPALVLQIMATLVRADRRYRCFMVGREQDPVLALYLKSMIKELNLEDHLVFQGFIKDVGPWLRNKHYLLNTSLVEGHPVAVMEAMLLGLKPIIHNFCGGAKELFPPELIFNTVEEAIRLILEENYNPLAYRQFIENRYPFQELLEKCITLITGDNSPGLVPRIQGHATRRQEQVWTDNGLPGGQDPGATPPVLISVIIPTFNRAEFLPEAVESALTQGVDRLEVLVVDDGSTDGTAEVVSRIADPRLRYIRKPKSNAPDTRNRGIAHARGEWILWLDSDDSLMPGWLARLQDLLGGEQVADVYYGNLVVVDSRGNPWQILRYEDFAGRPDLLLARLLRANPLPLPGSLVRRALLQKVGGFDVTFPRAHDYELWTQLASVARFRHLNFLAAKWRWHDSNMSSGSVPRDLSYDAEIVRRLLTRHPLKTFFPDLDWTDWRTAQALAVREIAAIFRRYGDEEAAQAWLADEAALMPKKTVNPYG</sequence>
<dbReference type="Gene3D" id="3.40.50.150">
    <property type="entry name" value="Vaccinia Virus protein VP39"/>
    <property type="match status" value="1"/>
</dbReference>
<organism evidence="4">
    <name type="scientific">Desulfobacca acetoxidans</name>
    <dbReference type="NCBI Taxonomy" id="60893"/>
    <lineage>
        <taxon>Bacteria</taxon>
        <taxon>Pseudomonadati</taxon>
        <taxon>Thermodesulfobacteriota</taxon>
        <taxon>Desulfobaccia</taxon>
        <taxon>Desulfobaccales</taxon>
        <taxon>Desulfobaccaceae</taxon>
        <taxon>Desulfobacca</taxon>
    </lineage>
</organism>
<keyword evidence="4" id="KW-0808">Transferase</keyword>
<dbReference type="InterPro" id="IPR001173">
    <property type="entry name" value="Glyco_trans_2-like"/>
</dbReference>
<feature type="domain" description="Glycosyltransferase 2-like" evidence="2">
    <location>
        <begin position="610"/>
        <end position="737"/>
    </location>
</feature>
<evidence type="ECO:0000313" key="4">
    <source>
        <dbReference type="EMBL" id="HGB14899.1"/>
    </source>
</evidence>
<comment type="caution">
    <text evidence="4">The sequence shown here is derived from an EMBL/GenBank/DDBJ whole genome shotgun (WGS) entry which is preliminary data.</text>
</comment>
<dbReference type="SUPFAM" id="SSF53335">
    <property type="entry name" value="S-adenosyl-L-methionine-dependent methyltransferases"/>
    <property type="match status" value="1"/>
</dbReference>
<protein>
    <submittedName>
        <fullName evidence="4">Glycosyltransferase</fullName>
    </submittedName>
</protein>
<dbReference type="InterPro" id="IPR029044">
    <property type="entry name" value="Nucleotide-diphossugar_trans"/>
</dbReference>
<proteinExistence type="predicted"/>
<reference evidence="4" key="1">
    <citation type="journal article" date="2020" name="mSystems">
        <title>Genome- and Community-Level Interaction Insights into Carbon Utilization and Element Cycling Functions of Hydrothermarchaeota in Hydrothermal Sediment.</title>
        <authorList>
            <person name="Zhou Z."/>
            <person name="Liu Y."/>
            <person name="Xu W."/>
            <person name="Pan J."/>
            <person name="Luo Z.H."/>
            <person name="Li M."/>
        </authorList>
    </citation>
    <scope>NUCLEOTIDE SEQUENCE [LARGE SCALE GENOMIC DNA]</scope>
    <source>
        <strain evidence="4">SpSt-776</strain>
    </source>
</reference>
<dbReference type="EMBL" id="DTHB01000046">
    <property type="protein sequence ID" value="HGB14899.1"/>
    <property type="molecule type" value="Genomic_DNA"/>
</dbReference>
<dbReference type="InterPro" id="IPR041698">
    <property type="entry name" value="Methyltransf_25"/>
</dbReference>
<dbReference type="InterPro" id="IPR029063">
    <property type="entry name" value="SAM-dependent_MTases_sf"/>
</dbReference>
<dbReference type="GO" id="GO:0044010">
    <property type="term" value="P:single-species biofilm formation"/>
    <property type="evidence" value="ECO:0007669"/>
    <property type="project" value="TreeGrafter"/>
</dbReference>
<evidence type="ECO:0000259" key="2">
    <source>
        <dbReference type="Pfam" id="PF00535"/>
    </source>
</evidence>
<dbReference type="CDD" id="cd02440">
    <property type="entry name" value="AdoMet_MTases"/>
    <property type="match status" value="1"/>
</dbReference>
<dbReference type="Pfam" id="PF00534">
    <property type="entry name" value="Glycos_transf_1"/>
    <property type="match status" value="1"/>
</dbReference>
<dbReference type="Pfam" id="PF00535">
    <property type="entry name" value="Glycos_transf_2"/>
    <property type="match status" value="1"/>
</dbReference>
<accession>A0A7C3SJP5</accession>
<gene>
    <name evidence="4" type="ORF">ENV62_06670</name>
</gene>
<dbReference type="SUPFAM" id="SSF53756">
    <property type="entry name" value="UDP-Glycosyltransferase/glycogen phosphorylase"/>
    <property type="match status" value="1"/>
</dbReference>
<dbReference type="Gene3D" id="3.40.50.2000">
    <property type="entry name" value="Glycogen Phosphorylase B"/>
    <property type="match status" value="2"/>
</dbReference>
<dbReference type="PANTHER" id="PTHR43685:SF2">
    <property type="entry name" value="GLYCOSYLTRANSFERASE 2-LIKE DOMAIN-CONTAINING PROTEIN"/>
    <property type="match status" value="1"/>
</dbReference>
<feature type="domain" description="Methyltransferase" evidence="3">
    <location>
        <begin position="61"/>
        <end position="149"/>
    </location>
</feature>
<dbReference type="PANTHER" id="PTHR43685">
    <property type="entry name" value="GLYCOSYLTRANSFERASE"/>
    <property type="match status" value="1"/>
</dbReference>
<dbReference type="SUPFAM" id="SSF53448">
    <property type="entry name" value="Nucleotide-diphospho-sugar transferases"/>
    <property type="match status" value="1"/>
</dbReference>
<evidence type="ECO:0000259" key="3">
    <source>
        <dbReference type="Pfam" id="PF13649"/>
    </source>
</evidence>
<evidence type="ECO:0000259" key="1">
    <source>
        <dbReference type="Pfam" id="PF00534"/>
    </source>
</evidence>